<gene>
    <name evidence="2" type="ORF">GT348_08820</name>
</gene>
<reference evidence="2 3" key="1">
    <citation type="submission" date="2020-01" db="EMBL/GenBank/DDBJ databases">
        <title>Genome sequencing of strain KACC 21507.</title>
        <authorList>
            <person name="Heo J."/>
            <person name="Kim S.-J."/>
            <person name="Kim J.-S."/>
            <person name="Hong S.-B."/>
            <person name="Kwon S.-W."/>
        </authorList>
    </citation>
    <scope>NUCLEOTIDE SEQUENCE [LARGE SCALE GENOMIC DNA]</scope>
    <source>
        <strain evidence="2 3">KACC 21507</strain>
    </source>
</reference>
<dbReference type="InterPro" id="IPR001509">
    <property type="entry name" value="Epimerase_deHydtase"/>
</dbReference>
<evidence type="ECO:0000259" key="1">
    <source>
        <dbReference type="Pfam" id="PF01370"/>
    </source>
</evidence>
<dbReference type="EMBL" id="CP047652">
    <property type="protein sequence ID" value="QHI96299.1"/>
    <property type="molecule type" value="Genomic_DNA"/>
</dbReference>
<proteinExistence type="predicted"/>
<dbReference type="KEGG" id="bomb:GT348_08820"/>
<organism evidence="2 3">
    <name type="scientific">Aristophania vespae</name>
    <dbReference type="NCBI Taxonomy" id="2697033"/>
    <lineage>
        <taxon>Bacteria</taxon>
        <taxon>Pseudomonadati</taxon>
        <taxon>Pseudomonadota</taxon>
        <taxon>Alphaproteobacteria</taxon>
        <taxon>Acetobacterales</taxon>
        <taxon>Acetobacteraceae</taxon>
        <taxon>Aristophania</taxon>
    </lineage>
</organism>
<keyword evidence="3" id="KW-1185">Reference proteome</keyword>
<protein>
    <submittedName>
        <fullName evidence="2">NAD-dependent epimerase/dehydratase family protein</fullName>
    </submittedName>
</protein>
<dbReference type="Gene3D" id="3.40.50.720">
    <property type="entry name" value="NAD(P)-binding Rossmann-like Domain"/>
    <property type="match status" value="1"/>
</dbReference>
<name>A0A6P1NFG8_9PROT</name>
<dbReference type="Gene3D" id="3.90.25.10">
    <property type="entry name" value="UDP-galactose 4-epimerase, domain 1"/>
    <property type="match status" value="1"/>
</dbReference>
<dbReference type="AlphaFoldDB" id="A0A6P1NFG8"/>
<dbReference type="RefSeq" id="WP_160619357.1">
    <property type="nucleotide sequence ID" value="NZ_CP047652.1"/>
</dbReference>
<feature type="domain" description="NAD-dependent epimerase/dehydratase" evidence="1">
    <location>
        <begin position="17"/>
        <end position="61"/>
    </location>
</feature>
<sequence length="68" mass="7563">MGPTRYGLFQICKSNIGQKPITLWRAKSSRDFTFISDVVAGVLSLLDRKTRSFVPDAVNIGSESPNQF</sequence>
<accession>A0A6P1NFG8</accession>
<evidence type="ECO:0000313" key="2">
    <source>
        <dbReference type="EMBL" id="QHI96299.1"/>
    </source>
</evidence>
<dbReference type="Proteomes" id="UP000463975">
    <property type="component" value="Chromosome"/>
</dbReference>
<dbReference type="Pfam" id="PF01370">
    <property type="entry name" value="Epimerase"/>
    <property type="match status" value="1"/>
</dbReference>
<evidence type="ECO:0000313" key="3">
    <source>
        <dbReference type="Proteomes" id="UP000463975"/>
    </source>
</evidence>